<accession>A0AAN9ICL2</accession>
<protein>
    <recommendedName>
        <fullName evidence="2">Helicase C-terminal domain-containing protein</fullName>
    </recommendedName>
</protein>
<keyword evidence="4" id="KW-1185">Reference proteome</keyword>
<feature type="domain" description="Helicase C-terminal" evidence="2">
    <location>
        <begin position="9"/>
        <end position="58"/>
    </location>
</feature>
<dbReference type="SUPFAM" id="SSF52540">
    <property type="entry name" value="P-loop containing nucleoside triphosphate hydrolases"/>
    <property type="match status" value="1"/>
</dbReference>
<dbReference type="GO" id="GO:0016887">
    <property type="term" value="F:ATP hydrolysis activity"/>
    <property type="evidence" value="ECO:0007669"/>
    <property type="project" value="TreeGrafter"/>
</dbReference>
<evidence type="ECO:0000259" key="2">
    <source>
        <dbReference type="Pfam" id="PF00271"/>
    </source>
</evidence>
<reference evidence="3 4" key="1">
    <citation type="submission" date="2024-01" db="EMBL/GenBank/DDBJ databases">
        <title>The genomes of 5 underutilized Papilionoideae crops provide insights into root nodulation and disease resistanc.</title>
        <authorList>
            <person name="Yuan L."/>
        </authorList>
    </citation>
    <scope>NUCLEOTIDE SEQUENCE [LARGE SCALE GENOMIC DNA]</scope>
    <source>
        <strain evidence="3">ZHUSHIDOU_FW_LH</strain>
        <tissue evidence="3">Leaf</tissue>
    </source>
</reference>
<dbReference type="GO" id="GO:0140658">
    <property type="term" value="F:ATP-dependent chromatin remodeler activity"/>
    <property type="evidence" value="ECO:0007669"/>
    <property type="project" value="TreeGrafter"/>
</dbReference>
<dbReference type="PANTHER" id="PTHR45623:SF49">
    <property type="entry name" value="SWI_SNF-RELATED MATRIX-ASSOCIATED ACTIN-DEPENDENT REGULATOR OF CHROMATIN SUBFAMILY A MEMBER 5"/>
    <property type="match status" value="1"/>
</dbReference>
<dbReference type="Pfam" id="PF00271">
    <property type="entry name" value="Helicase_C"/>
    <property type="match status" value="1"/>
</dbReference>
<dbReference type="GO" id="GO:0003682">
    <property type="term" value="F:chromatin binding"/>
    <property type="evidence" value="ECO:0007669"/>
    <property type="project" value="TreeGrafter"/>
</dbReference>
<evidence type="ECO:0000313" key="4">
    <source>
        <dbReference type="Proteomes" id="UP001372338"/>
    </source>
</evidence>
<dbReference type="InterPro" id="IPR001650">
    <property type="entry name" value="Helicase_C-like"/>
</dbReference>
<dbReference type="Proteomes" id="UP001372338">
    <property type="component" value="Unassembled WGS sequence"/>
</dbReference>
<dbReference type="GO" id="GO:0000785">
    <property type="term" value="C:chromatin"/>
    <property type="evidence" value="ECO:0007669"/>
    <property type="project" value="TreeGrafter"/>
</dbReference>
<gene>
    <name evidence="3" type="ORF">RIF29_20607</name>
</gene>
<dbReference type="InterPro" id="IPR027417">
    <property type="entry name" value="P-loop_NTPase"/>
</dbReference>
<organism evidence="3 4">
    <name type="scientific">Crotalaria pallida</name>
    <name type="common">Smooth rattlebox</name>
    <name type="synonym">Crotalaria striata</name>
    <dbReference type="NCBI Taxonomy" id="3830"/>
    <lineage>
        <taxon>Eukaryota</taxon>
        <taxon>Viridiplantae</taxon>
        <taxon>Streptophyta</taxon>
        <taxon>Embryophyta</taxon>
        <taxon>Tracheophyta</taxon>
        <taxon>Spermatophyta</taxon>
        <taxon>Magnoliopsida</taxon>
        <taxon>eudicotyledons</taxon>
        <taxon>Gunneridae</taxon>
        <taxon>Pentapetalae</taxon>
        <taxon>rosids</taxon>
        <taxon>fabids</taxon>
        <taxon>Fabales</taxon>
        <taxon>Fabaceae</taxon>
        <taxon>Papilionoideae</taxon>
        <taxon>50 kb inversion clade</taxon>
        <taxon>genistoids sensu lato</taxon>
        <taxon>core genistoids</taxon>
        <taxon>Crotalarieae</taxon>
        <taxon>Crotalaria</taxon>
    </lineage>
</organism>
<dbReference type="EMBL" id="JAYWIO010000004">
    <property type="protein sequence ID" value="KAK7267926.1"/>
    <property type="molecule type" value="Genomic_DNA"/>
</dbReference>
<dbReference type="GO" id="GO:0042393">
    <property type="term" value="F:histone binding"/>
    <property type="evidence" value="ECO:0007669"/>
    <property type="project" value="TreeGrafter"/>
</dbReference>
<dbReference type="Gene3D" id="3.40.50.300">
    <property type="entry name" value="P-loop containing nucleotide triphosphate hydrolases"/>
    <property type="match status" value="1"/>
</dbReference>
<dbReference type="GO" id="GO:0005634">
    <property type="term" value="C:nucleus"/>
    <property type="evidence" value="ECO:0007669"/>
    <property type="project" value="TreeGrafter"/>
</dbReference>
<dbReference type="PANTHER" id="PTHR45623">
    <property type="entry name" value="CHROMODOMAIN-HELICASE-DNA-BINDING PROTEIN 3-RELATED-RELATED"/>
    <property type="match status" value="1"/>
</dbReference>
<evidence type="ECO:0000256" key="1">
    <source>
        <dbReference type="ARBA" id="ARBA00023242"/>
    </source>
</evidence>
<dbReference type="GO" id="GO:0034728">
    <property type="term" value="P:nucleosome organization"/>
    <property type="evidence" value="ECO:0007669"/>
    <property type="project" value="TreeGrafter"/>
</dbReference>
<dbReference type="AlphaFoldDB" id="A0AAN9ICL2"/>
<proteinExistence type="predicted"/>
<sequence length="83" mass="9201">MSRRKTLSSSPHPHEREASIEAFNKPGSEKFVFLLSTQAGGLVINLATVDVVIFYECDCCCRYGSRAASFAEVTSISLFVLYF</sequence>
<name>A0AAN9ICL2_CROPI</name>
<evidence type="ECO:0000313" key="3">
    <source>
        <dbReference type="EMBL" id="KAK7267926.1"/>
    </source>
</evidence>
<comment type="caution">
    <text evidence="3">The sequence shown here is derived from an EMBL/GenBank/DDBJ whole genome shotgun (WGS) entry which is preliminary data.</text>
</comment>
<dbReference type="GO" id="GO:0003677">
    <property type="term" value="F:DNA binding"/>
    <property type="evidence" value="ECO:0007669"/>
    <property type="project" value="TreeGrafter"/>
</dbReference>
<keyword evidence="1" id="KW-0539">Nucleus</keyword>